<dbReference type="InterPro" id="IPR019734">
    <property type="entry name" value="TPR_rpt"/>
</dbReference>
<comment type="caution">
    <text evidence="3">The sequence shown here is derived from an EMBL/GenBank/DDBJ whole genome shotgun (WGS) entry which is preliminary data.</text>
</comment>
<proteinExistence type="predicted"/>
<dbReference type="Proteomes" id="UP000294814">
    <property type="component" value="Unassembled WGS sequence"/>
</dbReference>
<dbReference type="Pfam" id="PF17128">
    <property type="entry name" value="DUF5107"/>
    <property type="match status" value="1"/>
</dbReference>
<keyword evidence="4" id="KW-1185">Reference proteome</keyword>
<dbReference type="SUPFAM" id="SSF48452">
    <property type="entry name" value="TPR-like"/>
    <property type="match status" value="2"/>
</dbReference>
<keyword evidence="1" id="KW-0732">Signal</keyword>
<dbReference type="InterPro" id="IPR033396">
    <property type="entry name" value="DUF5107"/>
</dbReference>
<dbReference type="OrthoDB" id="174931at2"/>
<dbReference type="EMBL" id="SMLG01000013">
    <property type="protein sequence ID" value="TDE42148.1"/>
    <property type="molecule type" value="Genomic_DNA"/>
</dbReference>
<evidence type="ECO:0000313" key="3">
    <source>
        <dbReference type="EMBL" id="TDE42148.1"/>
    </source>
</evidence>
<organism evidence="3 4">
    <name type="scientific">Flavobacterium rhamnosiphilum</name>
    <dbReference type="NCBI Taxonomy" id="2541724"/>
    <lineage>
        <taxon>Bacteria</taxon>
        <taxon>Pseudomonadati</taxon>
        <taxon>Bacteroidota</taxon>
        <taxon>Flavobacteriia</taxon>
        <taxon>Flavobacteriales</taxon>
        <taxon>Flavobacteriaceae</taxon>
        <taxon>Flavobacterium</taxon>
    </lineage>
</organism>
<name>A0A4R5F3K7_9FLAO</name>
<evidence type="ECO:0000259" key="2">
    <source>
        <dbReference type="Pfam" id="PF17128"/>
    </source>
</evidence>
<dbReference type="SMART" id="SM00028">
    <property type="entry name" value="TPR"/>
    <property type="match status" value="5"/>
</dbReference>
<feature type="domain" description="DUF5107" evidence="2">
    <location>
        <begin position="50"/>
        <end position="355"/>
    </location>
</feature>
<dbReference type="Gene3D" id="1.25.40.10">
    <property type="entry name" value="Tetratricopeptide repeat domain"/>
    <property type="match status" value="3"/>
</dbReference>
<dbReference type="AlphaFoldDB" id="A0A4R5F3K7"/>
<feature type="chain" id="PRO_5020853350" evidence="1">
    <location>
        <begin position="20"/>
        <end position="1032"/>
    </location>
</feature>
<protein>
    <submittedName>
        <fullName evidence="3">DUF5107 domain-containing protein</fullName>
    </submittedName>
</protein>
<dbReference type="InterPro" id="IPR011990">
    <property type="entry name" value="TPR-like_helical_dom_sf"/>
</dbReference>
<evidence type="ECO:0000256" key="1">
    <source>
        <dbReference type="SAM" id="SignalP"/>
    </source>
</evidence>
<evidence type="ECO:0000313" key="4">
    <source>
        <dbReference type="Proteomes" id="UP000294814"/>
    </source>
</evidence>
<reference evidence="3 4" key="1">
    <citation type="submission" date="2019-03" db="EMBL/GenBank/DDBJ databases">
        <title>Novel species of Flavobacterium.</title>
        <authorList>
            <person name="Liu Q."/>
            <person name="Xin Y.-H."/>
        </authorList>
    </citation>
    <scope>NUCLEOTIDE SEQUENCE [LARGE SCALE GENOMIC DNA]</scope>
    <source>
        <strain evidence="3 4">LB3P52</strain>
    </source>
</reference>
<dbReference type="RefSeq" id="WP_131917197.1">
    <property type="nucleotide sequence ID" value="NZ_SMLG01000013.1"/>
</dbReference>
<accession>A0A4R5F3K7</accession>
<sequence length="1032" mass="118740">MKLKPLFSILLFGSLFVNAQNNAPTIKEYKKVFTTYPFSDPDPIPKPDSKIYPYYRFDGFTDKPIQKEWKVVELENDYIKLTILPEVGGKVWSAIEKSTGKDFIYNNHVVKFRDIAMRGPWTSGGVEGNYGIMGHTPNCATPVDFTTITREDGSVSCVIGVLDLLTRTSWKLDINLPKDKAYFTTNSFWFNSTELEQPYYTWMNTGIKAAGNLQFIYPGKNYLGHDGEYNSWPINKENGKDLSFYNNNNFGSYKSYHVFGKYSDFFGGYWHDEDFGMARYSNHDDKPGKKIWIWGLSQQGMIWEKLLTDTDGQYVEVQSGRLFNQSGENSMYTPFKHRSFSPYQSDSWTEYWFPVKQTKGFVKANDYGSVNVKNENGWLKIYFSPLQNLNEKLEVFDNGKKVYSKNISVKPMELFKDSIRVSVDKNKLRLTIGDNKLVWNSAPDEGNLSRPLEIPKDFDNNSVYGLYQQGKNHISFRDYIKAEEKLSACLKKDPNYVPALSDMASLQMRKFQYADAIVTASKALSINTYEPAANYYYALANLHLGNITDAKDGFDIAASSVEYRSAAYTALSKLYFRENEQSKAVEYAGESLLNNQYNLEGLQLLAVIYRLQNNVGKATEMLNKINAVDPLNHFVRFEKFLWHDSESSKQHFTSLIQNEMPQQTYLELGIWYQELNRKQEALKVFSLATPNAELIYWKAFLENKPVDLSKIQPGVSFPFRPETAGVLEKLIKTNDQWLLKYHLALIEWNRNNLPKAKELFLQCGNEPADPAFYAARASLMKDNPEVALSDIQKAIKLDKNGWRYNKLLTEHFIAQKQFEKALSAVEPFYKNHKENYIIGMLYAKALLLNKKYATADAFLTKLEILPFEGATAGRQLYHEAKLMQAVMEIKNKQYKKALQFIADAKLWPQNLGVGKPYDEEIDERLEDWLNYQCYTSLGDSETAMQSLQKIIGFIPKVDNTVMNFLPANQLVSAWAIEKTSTQKKAEEWLQAQASIYPSNKIIQWCLEVYTKKQSNSLTEDEKDGEVRIIEKL</sequence>
<feature type="signal peptide" evidence="1">
    <location>
        <begin position="1"/>
        <end position="19"/>
    </location>
</feature>
<gene>
    <name evidence="3" type="ORF">E0I26_14725</name>
</gene>